<dbReference type="Gene3D" id="1.10.10.60">
    <property type="entry name" value="Homeodomain-like"/>
    <property type="match status" value="1"/>
</dbReference>
<evidence type="ECO:0000256" key="1">
    <source>
        <dbReference type="ARBA" id="ARBA00009913"/>
    </source>
</evidence>
<dbReference type="Pfam" id="PF00239">
    <property type="entry name" value="Resolvase"/>
    <property type="match status" value="1"/>
</dbReference>
<reference evidence="8 9" key="1">
    <citation type="submission" date="2018-10" db="EMBL/GenBank/DDBJ databases">
        <title>Genomic Encyclopedia of Archaeal and Bacterial Type Strains, Phase II (KMG-II): from individual species to whole genera.</title>
        <authorList>
            <person name="Goeker M."/>
        </authorList>
    </citation>
    <scope>NUCLEOTIDE SEQUENCE [LARGE SCALE GENOMIC DNA]</scope>
    <source>
        <strain evidence="8 9">NSB1</strain>
    </source>
</reference>
<protein>
    <submittedName>
        <fullName evidence="8">DNA invertase Pin-like site-specific DNA recombinase</fullName>
    </submittedName>
</protein>
<evidence type="ECO:0000256" key="5">
    <source>
        <dbReference type="PIRSR" id="PIRSR606118-50"/>
    </source>
</evidence>
<dbReference type="PANTHER" id="PTHR30461:SF19">
    <property type="entry name" value="SITE-SPECIFIC RECOMBINASE RESOLVASE FAMILY"/>
    <property type="match status" value="1"/>
</dbReference>
<keyword evidence="9" id="KW-1185">Reference proteome</keyword>
<dbReference type="CDD" id="cd00569">
    <property type="entry name" value="HTH_Hin_like"/>
    <property type="match status" value="1"/>
</dbReference>
<dbReference type="GeneID" id="92927588"/>
<dbReference type="InterPro" id="IPR006118">
    <property type="entry name" value="Recombinase_CS"/>
</dbReference>
<name>A0A495WI17_9BACT</name>
<evidence type="ECO:0000313" key="8">
    <source>
        <dbReference type="EMBL" id="RKT61392.1"/>
    </source>
</evidence>
<dbReference type="GO" id="GO:0003677">
    <property type="term" value="F:DNA binding"/>
    <property type="evidence" value="ECO:0007669"/>
    <property type="project" value="UniProtKB-KW"/>
</dbReference>
<dbReference type="InterPro" id="IPR050639">
    <property type="entry name" value="SSR_resolvase"/>
</dbReference>
<dbReference type="Gene3D" id="3.40.50.1390">
    <property type="entry name" value="Resolvase, N-terminal catalytic domain"/>
    <property type="match status" value="1"/>
</dbReference>
<dbReference type="PROSITE" id="PS00397">
    <property type="entry name" value="RECOMBINASES_1"/>
    <property type="match status" value="1"/>
</dbReference>
<sequence>MVVAYLRVSTGKQHLKNQCEEIKKYAIKKNLSVDKWYTEVASGKKKGSDRKLGTLLRRLTKGDILIVTELSRLSRTLLEIMSILNQCIRKEVVVYSVKDGYAFDNNINSKVLGFAFGLVAEIEHNLISARTREALALRKSEGVVLGRRQGCSPKMKLLKHKRDEIVDLRAQGVSVRKIAEKYGVSRSTLYVFVKDEGIY</sequence>
<dbReference type="CDD" id="cd03768">
    <property type="entry name" value="SR_ResInv"/>
    <property type="match status" value="1"/>
</dbReference>
<gene>
    <name evidence="8" type="ORF">BC742_0438</name>
</gene>
<keyword evidence="4" id="KW-0233">DNA recombination</keyword>
<dbReference type="GO" id="GO:0000150">
    <property type="term" value="F:DNA strand exchange activity"/>
    <property type="evidence" value="ECO:0007669"/>
    <property type="project" value="InterPro"/>
</dbReference>
<dbReference type="InterPro" id="IPR006119">
    <property type="entry name" value="Resolv_N"/>
</dbReference>
<evidence type="ECO:0000313" key="9">
    <source>
        <dbReference type="Proteomes" id="UP000269493"/>
    </source>
</evidence>
<proteinExistence type="inferred from homology"/>
<keyword evidence="2" id="KW-0229">DNA integration</keyword>
<keyword evidence="3" id="KW-0238">DNA-binding</keyword>
<evidence type="ECO:0000256" key="6">
    <source>
        <dbReference type="PROSITE-ProRule" id="PRU10137"/>
    </source>
</evidence>
<evidence type="ECO:0000256" key="2">
    <source>
        <dbReference type="ARBA" id="ARBA00022908"/>
    </source>
</evidence>
<dbReference type="SUPFAM" id="SSF46689">
    <property type="entry name" value="Homeodomain-like"/>
    <property type="match status" value="1"/>
</dbReference>
<dbReference type="Pfam" id="PF02796">
    <property type="entry name" value="HTH_7"/>
    <property type="match status" value="1"/>
</dbReference>
<evidence type="ECO:0000256" key="4">
    <source>
        <dbReference type="ARBA" id="ARBA00023172"/>
    </source>
</evidence>
<evidence type="ECO:0000256" key="3">
    <source>
        <dbReference type="ARBA" id="ARBA00023125"/>
    </source>
</evidence>
<dbReference type="InterPro" id="IPR006120">
    <property type="entry name" value="Resolvase_HTH_dom"/>
</dbReference>
<dbReference type="SMART" id="SM00857">
    <property type="entry name" value="Resolvase"/>
    <property type="match status" value="1"/>
</dbReference>
<feature type="domain" description="Resolvase/invertase-type recombinase catalytic" evidence="7">
    <location>
        <begin position="1"/>
        <end position="142"/>
    </location>
</feature>
<dbReference type="PROSITE" id="PS51736">
    <property type="entry name" value="RECOMBINASES_3"/>
    <property type="match status" value="1"/>
</dbReference>
<dbReference type="GO" id="GO:0015074">
    <property type="term" value="P:DNA integration"/>
    <property type="evidence" value="ECO:0007669"/>
    <property type="project" value="UniProtKB-KW"/>
</dbReference>
<comment type="caution">
    <text evidence="8">The sequence shown here is derived from an EMBL/GenBank/DDBJ whole genome shotgun (WGS) entry which is preliminary data.</text>
</comment>
<comment type="similarity">
    <text evidence="1">Belongs to the site-specific recombinase resolvase family.</text>
</comment>
<feature type="active site" description="O-(5'-phospho-DNA)-serine intermediate" evidence="5 6">
    <location>
        <position position="9"/>
    </location>
</feature>
<dbReference type="OrthoDB" id="9797501at2"/>
<dbReference type="RefSeq" id="WP_009317027.1">
    <property type="nucleotide sequence ID" value="NZ_KI440833.1"/>
</dbReference>
<dbReference type="Proteomes" id="UP000269493">
    <property type="component" value="Unassembled WGS sequence"/>
</dbReference>
<dbReference type="EMBL" id="RBXN01000001">
    <property type="protein sequence ID" value="RKT61392.1"/>
    <property type="molecule type" value="Genomic_DNA"/>
</dbReference>
<evidence type="ECO:0000259" key="7">
    <source>
        <dbReference type="PROSITE" id="PS51736"/>
    </source>
</evidence>
<accession>A0A495WI17</accession>
<organism evidence="8 9">
    <name type="scientific">Coprobacter fastidiosus NSB1 = JCM 33896</name>
    <dbReference type="NCBI Taxonomy" id="1349822"/>
    <lineage>
        <taxon>Bacteria</taxon>
        <taxon>Pseudomonadati</taxon>
        <taxon>Bacteroidota</taxon>
        <taxon>Bacteroidia</taxon>
        <taxon>Bacteroidales</taxon>
        <taxon>Barnesiellaceae</taxon>
        <taxon>Coprobacter</taxon>
    </lineage>
</organism>
<dbReference type="PANTHER" id="PTHR30461">
    <property type="entry name" value="DNA-INVERTASE FROM LAMBDOID PROPHAGE"/>
    <property type="match status" value="1"/>
</dbReference>
<dbReference type="InterPro" id="IPR009057">
    <property type="entry name" value="Homeodomain-like_sf"/>
</dbReference>
<dbReference type="SUPFAM" id="SSF53041">
    <property type="entry name" value="Resolvase-like"/>
    <property type="match status" value="1"/>
</dbReference>
<dbReference type="InterPro" id="IPR036162">
    <property type="entry name" value="Resolvase-like_N_sf"/>
</dbReference>
<dbReference type="AlphaFoldDB" id="A0A495WI17"/>